<feature type="region of interest" description="Disordered" evidence="1">
    <location>
        <begin position="1"/>
        <end position="26"/>
    </location>
</feature>
<evidence type="ECO:0000256" key="1">
    <source>
        <dbReference type="SAM" id="MobiDB-lite"/>
    </source>
</evidence>
<evidence type="ECO:0000259" key="2">
    <source>
        <dbReference type="PROSITE" id="PS50097"/>
    </source>
</evidence>
<dbReference type="AlphaFoldDB" id="A0AAN6ERS2"/>
<feature type="domain" description="BTB" evidence="2">
    <location>
        <begin position="34"/>
        <end position="99"/>
    </location>
</feature>
<dbReference type="SUPFAM" id="SSF54695">
    <property type="entry name" value="POZ domain"/>
    <property type="match status" value="1"/>
</dbReference>
<dbReference type="PROSITE" id="PS50097">
    <property type="entry name" value="BTB"/>
    <property type="match status" value="1"/>
</dbReference>
<dbReference type="CDD" id="cd18186">
    <property type="entry name" value="BTB_POZ_ZBTB_KLHL-like"/>
    <property type="match status" value="1"/>
</dbReference>
<protein>
    <recommendedName>
        <fullName evidence="2">BTB domain-containing protein</fullName>
    </recommendedName>
</protein>
<dbReference type="PANTHER" id="PTHR47843:SF2">
    <property type="entry name" value="BTB DOMAIN-CONTAINING PROTEIN"/>
    <property type="match status" value="1"/>
</dbReference>
<gene>
    <name evidence="3" type="ORF">HRR80_006838</name>
</gene>
<accession>A0AAN6ERS2</accession>
<dbReference type="Pfam" id="PF00651">
    <property type="entry name" value="BTB"/>
    <property type="match status" value="1"/>
</dbReference>
<evidence type="ECO:0000313" key="3">
    <source>
        <dbReference type="EMBL" id="KAJ8989111.1"/>
    </source>
</evidence>
<comment type="caution">
    <text evidence="3">The sequence shown here is derived from an EMBL/GenBank/DDBJ whole genome shotgun (WGS) entry which is preliminary data.</text>
</comment>
<sequence length="230" mass="26133">MARKRPAEPDSDDDTHSDTSTAKTRVAPRFARSGTVTVYVGVEKARYLVHEDILTSTCPFFEKCLQSGMREQHERTVELPEDAPETFDVIVKWMYSGQVPALLGPHIMRAYKLAEKLCMLDLQNALVDAFKAVCRRERISPITVMLTWKHLPENSELCKLALKQLCYEIVKEPRNYMGTSSSFFGATQTGTLEGELKEMLEEGGPLVSAFFSQYVDERKRPRSRLSDPSY</sequence>
<name>A0AAN6ERS2_EXODE</name>
<evidence type="ECO:0000313" key="4">
    <source>
        <dbReference type="Proteomes" id="UP001161757"/>
    </source>
</evidence>
<dbReference type="Proteomes" id="UP001161757">
    <property type="component" value="Unassembled WGS sequence"/>
</dbReference>
<dbReference type="Gene3D" id="3.30.710.10">
    <property type="entry name" value="Potassium Channel Kv1.1, Chain A"/>
    <property type="match status" value="1"/>
</dbReference>
<dbReference type="InterPro" id="IPR011333">
    <property type="entry name" value="SKP1/BTB/POZ_sf"/>
</dbReference>
<dbReference type="EMBL" id="JAJGCB010000015">
    <property type="protein sequence ID" value="KAJ8989111.1"/>
    <property type="molecule type" value="Genomic_DNA"/>
</dbReference>
<proteinExistence type="predicted"/>
<dbReference type="PANTHER" id="PTHR47843">
    <property type="entry name" value="BTB DOMAIN-CONTAINING PROTEIN-RELATED"/>
    <property type="match status" value="1"/>
</dbReference>
<organism evidence="3 4">
    <name type="scientific">Exophiala dermatitidis</name>
    <name type="common">Black yeast-like fungus</name>
    <name type="synonym">Wangiella dermatitidis</name>
    <dbReference type="NCBI Taxonomy" id="5970"/>
    <lineage>
        <taxon>Eukaryota</taxon>
        <taxon>Fungi</taxon>
        <taxon>Dikarya</taxon>
        <taxon>Ascomycota</taxon>
        <taxon>Pezizomycotina</taxon>
        <taxon>Eurotiomycetes</taxon>
        <taxon>Chaetothyriomycetidae</taxon>
        <taxon>Chaetothyriales</taxon>
        <taxon>Herpotrichiellaceae</taxon>
        <taxon>Exophiala</taxon>
    </lineage>
</organism>
<dbReference type="InterPro" id="IPR000210">
    <property type="entry name" value="BTB/POZ_dom"/>
</dbReference>
<reference evidence="3" key="1">
    <citation type="submission" date="2023-01" db="EMBL/GenBank/DDBJ databases">
        <title>Exophiala dermititidis isolated from Cystic Fibrosis Patient.</title>
        <authorList>
            <person name="Kurbessoian T."/>
            <person name="Crocker A."/>
            <person name="Murante D."/>
            <person name="Hogan D.A."/>
            <person name="Stajich J.E."/>
        </authorList>
    </citation>
    <scope>NUCLEOTIDE SEQUENCE</scope>
    <source>
        <strain evidence="3">Ex8</strain>
    </source>
</reference>